<evidence type="ECO:0000256" key="5">
    <source>
        <dbReference type="ARBA" id="ARBA00023027"/>
    </source>
</evidence>
<dbReference type="RefSeq" id="WP_310876368.1">
    <property type="nucleotide sequence ID" value="NZ_BSYK01000001.1"/>
</dbReference>
<comment type="similarity">
    <text evidence="2 7">Belongs to the UDP-glucose/GDP-mannose dehydrogenase family.</text>
</comment>
<dbReference type="InterPro" id="IPR008927">
    <property type="entry name" value="6-PGluconate_DH-like_C_sf"/>
</dbReference>
<dbReference type="EMBL" id="BSYK01000001">
    <property type="protein sequence ID" value="GMG72642.1"/>
    <property type="molecule type" value="Genomic_DNA"/>
</dbReference>
<proteinExistence type="inferred from homology"/>
<comment type="caution">
    <text evidence="12">The sequence shown here is derived from an EMBL/GenBank/DDBJ whole genome shotgun (WGS) entry which is preliminary data.</text>
</comment>
<protein>
    <recommendedName>
        <fullName evidence="3 7">UDP-glucose 6-dehydrogenase</fullName>
        <ecNumber evidence="3 7">1.1.1.22</ecNumber>
    </recommendedName>
</protein>
<dbReference type="InterPro" id="IPR001732">
    <property type="entry name" value="UDP-Glc/GDP-Man_DH_N"/>
</dbReference>
<feature type="binding site" evidence="10">
    <location>
        <position position="263"/>
    </location>
    <ligand>
        <name>NAD(+)</name>
        <dbReference type="ChEBI" id="CHEBI:57540"/>
    </ligand>
</feature>
<dbReference type="SUPFAM" id="SSF48179">
    <property type="entry name" value="6-phosphogluconate dehydrogenase C-terminal domain-like"/>
    <property type="match status" value="1"/>
</dbReference>
<feature type="active site" description="Nucleophile" evidence="8">
    <location>
        <position position="260"/>
    </location>
</feature>
<feature type="binding site" evidence="9">
    <location>
        <position position="204"/>
    </location>
    <ligand>
        <name>substrate</name>
    </ligand>
</feature>
<evidence type="ECO:0000256" key="9">
    <source>
        <dbReference type="PIRSR" id="PIRSR500134-2"/>
    </source>
</evidence>
<evidence type="ECO:0000256" key="7">
    <source>
        <dbReference type="PIRNR" id="PIRNR000124"/>
    </source>
</evidence>
<accession>A0AAX6BFW6</accession>
<feature type="binding site" evidence="10">
    <location>
        <position position="35"/>
    </location>
    <ligand>
        <name>NAD(+)</name>
        <dbReference type="ChEBI" id="CHEBI:57540"/>
    </ligand>
</feature>
<dbReference type="PIRSF" id="PIRSF000124">
    <property type="entry name" value="UDPglc_GDPman_dh"/>
    <property type="match status" value="1"/>
</dbReference>
<feature type="binding site" evidence="10">
    <location>
        <position position="121"/>
    </location>
    <ligand>
        <name>NAD(+)</name>
        <dbReference type="ChEBI" id="CHEBI:57540"/>
    </ligand>
</feature>
<name>A0AAX6BFW6_PRIMG</name>
<dbReference type="InterPro" id="IPR014026">
    <property type="entry name" value="UDP-Glc/GDP-Man_DH_dimer"/>
</dbReference>
<evidence type="ECO:0000256" key="1">
    <source>
        <dbReference type="ARBA" id="ARBA00004701"/>
    </source>
</evidence>
<dbReference type="AlphaFoldDB" id="A0AAX6BFW6"/>
<dbReference type="EC" id="1.1.1.22" evidence="3 7"/>
<dbReference type="PANTHER" id="PTHR43750">
    <property type="entry name" value="UDP-GLUCOSE 6-DEHYDROGENASE TUAD"/>
    <property type="match status" value="1"/>
</dbReference>
<sequence>MKISVVGTGYVGLVTGVALSHIGHDVTCIDIDEDKVQKMCQGISPIYEPGLEELMIHNIEEGRLHFTTKHQEGFAKADAIYIAVGTPEKEDGSANLSFIEQVVKDIATHVKNDIVVVTKSTVPVGTNDYIKSLLVNGLPKTINIEVVSNPEFLREGSSVHDTFHGDRIVIGAESEAASNLIEDINKPFGIPIYKTDIKSAEMIKYASNAFLATKISFVNEIANICEKLGANIESVSQGMGMDKRIGSMFLQAGIGYGGSCFPKDTKALTQIASNIHHDFKLLKAVIEVNNKQQDLLVEKAKTRFGSLEGKKIAVLGLAFKPNTDDMREAASIIVSQHLIEEGAEVTAYDPIAIDNAKRILPGAVTFADTLKQAIQNTDAVFILTDWSEFKELDMDVYKQHMNNAVIFDGRNCYELEDMKKYGVEYHSVGRKTIYVEETQPILK</sequence>
<dbReference type="InterPro" id="IPR036291">
    <property type="entry name" value="NAD(P)-bd_dom_sf"/>
</dbReference>
<evidence type="ECO:0000259" key="11">
    <source>
        <dbReference type="SMART" id="SM00984"/>
    </source>
</evidence>
<keyword evidence="5 7" id="KW-0520">NAD</keyword>
<evidence type="ECO:0000256" key="8">
    <source>
        <dbReference type="PIRSR" id="PIRSR500134-1"/>
    </source>
</evidence>
<evidence type="ECO:0000313" key="13">
    <source>
        <dbReference type="Proteomes" id="UP001165240"/>
    </source>
</evidence>
<feature type="binding site" evidence="10">
    <location>
        <position position="327"/>
    </location>
    <ligand>
        <name>NAD(+)</name>
        <dbReference type="ChEBI" id="CHEBI:57540"/>
    </ligand>
</feature>
<dbReference type="SUPFAM" id="SSF51735">
    <property type="entry name" value="NAD(P)-binding Rossmann-fold domains"/>
    <property type="match status" value="1"/>
</dbReference>
<dbReference type="Proteomes" id="UP001165240">
    <property type="component" value="Unassembled WGS sequence"/>
</dbReference>
<dbReference type="Pfam" id="PF03720">
    <property type="entry name" value="UDPG_MGDP_dh_C"/>
    <property type="match status" value="1"/>
</dbReference>
<dbReference type="Pfam" id="PF00984">
    <property type="entry name" value="UDPG_MGDP_dh"/>
    <property type="match status" value="1"/>
</dbReference>
<dbReference type="PIRSF" id="PIRSF500134">
    <property type="entry name" value="UDPglc_DH_bac"/>
    <property type="match status" value="1"/>
</dbReference>
<feature type="binding site" evidence="9">
    <location>
        <position position="320"/>
    </location>
    <ligand>
        <name>substrate</name>
    </ligand>
</feature>
<evidence type="ECO:0000256" key="6">
    <source>
        <dbReference type="ARBA" id="ARBA00047473"/>
    </source>
</evidence>
<feature type="binding site" evidence="10">
    <location>
        <position position="30"/>
    </location>
    <ligand>
        <name>NAD(+)</name>
        <dbReference type="ChEBI" id="CHEBI:57540"/>
    </ligand>
</feature>
<dbReference type="GO" id="GO:0003979">
    <property type="term" value="F:UDP-glucose 6-dehydrogenase activity"/>
    <property type="evidence" value="ECO:0007669"/>
    <property type="project" value="UniProtKB-EC"/>
</dbReference>
<gene>
    <name evidence="12" type="primary">uglF</name>
    <name evidence="12" type="ORF">ShirakiTB12_11100</name>
</gene>
<dbReference type="PANTHER" id="PTHR43750:SF4">
    <property type="entry name" value="UDP-GLUCOSE 6-DEHYDROGENASE YWQF"/>
    <property type="match status" value="1"/>
</dbReference>
<evidence type="ECO:0000256" key="2">
    <source>
        <dbReference type="ARBA" id="ARBA00006601"/>
    </source>
</evidence>
<reference evidence="12" key="1">
    <citation type="journal article" date="2024" name="Appl Microbiol">
        <title>Effect of kuratsuki Bacillus and Priestia on Taste of Sake.</title>
        <authorList>
            <person name="Kobayashi K."/>
            <person name="Nishida H."/>
        </authorList>
    </citation>
    <scope>NUCLEOTIDE SEQUENCE</scope>
    <source>
        <strain evidence="12">B-12</strain>
    </source>
</reference>
<feature type="binding site" evidence="10">
    <location>
        <position position="155"/>
    </location>
    <ligand>
        <name>NAD(+)</name>
        <dbReference type="ChEBI" id="CHEBI:57540"/>
    </ligand>
</feature>
<evidence type="ECO:0000256" key="10">
    <source>
        <dbReference type="PIRSR" id="PIRSR500134-3"/>
    </source>
</evidence>
<dbReference type="Pfam" id="PF03721">
    <property type="entry name" value="UDPG_MGDP_dh_N"/>
    <property type="match status" value="1"/>
</dbReference>
<evidence type="ECO:0000256" key="3">
    <source>
        <dbReference type="ARBA" id="ARBA00012954"/>
    </source>
</evidence>
<dbReference type="SMART" id="SM00984">
    <property type="entry name" value="UDPG_MGDP_dh_C"/>
    <property type="match status" value="1"/>
</dbReference>
<dbReference type="GO" id="GO:0051287">
    <property type="term" value="F:NAD binding"/>
    <property type="evidence" value="ECO:0007669"/>
    <property type="project" value="InterPro"/>
</dbReference>
<comment type="pathway">
    <text evidence="1">Nucleotide-sugar biosynthesis; UDP-alpha-D-glucuronate biosynthesis; UDP-alpha-D-glucuronate from UDP-alpha-D-glucose: step 1/1.</text>
</comment>
<comment type="catalytic activity">
    <reaction evidence="6 7">
        <text>UDP-alpha-D-glucose + 2 NAD(+) + H2O = UDP-alpha-D-glucuronate + 2 NADH + 3 H(+)</text>
        <dbReference type="Rhea" id="RHEA:23596"/>
        <dbReference type="ChEBI" id="CHEBI:15377"/>
        <dbReference type="ChEBI" id="CHEBI:15378"/>
        <dbReference type="ChEBI" id="CHEBI:57540"/>
        <dbReference type="ChEBI" id="CHEBI:57945"/>
        <dbReference type="ChEBI" id="CHEBI:58052"/>
        <dbReference type="ChEBI" id="CHEBI:58885"/>
        <dbReference type="EC" id="1.1.1.22"/>
    </reaction>
</comment>
<evidence type="ECO:0000313" key="12">
    <source>
        <dbReference type="EMBL" id="GMG72642.1"/>
    </source>
</evidence>
<dbReference type="SUPFAM" id="SSF52413">
    <property type="entry name" value="UDP-glucose/GDP-mannose dehydrogenase C-terminal domain"/>
    <property type="match status" value="1"/>
</dbReference>
<evidence type="ECO:0000256" key="4">
    <source>
        <dbReference type="ARBA" id="ARBA00023002"/>
    </source>
</evidence>
<feature type="binding site" evidence="9">
    <location>
        <begin position="249"/>
        <end position="253"/>
    </location>
    <ligand>
        <name>substrate</name>
    </ligand>
</feature>
<dbReference type="Gene3D" id="1.20.5.100">
    <property type="entry name" value="Cytochrome c1, transmembrane anchor, C-terminal"/>
    <property type="match status" value="1"/>
</dbReference>
<organism evidence="12 13">
    <name type="scientific">Priestia megaterium</name>
    <name type="common">Bacillus megaterium</name>
    <dbReference type="NCBI Taxonomy" id="1404"/>
    <lineage>
        <taxon>Bacteria</taxon>
        <taxon>Bacillati</taxon>
        <taxon>Bacillota</taxon>
        <taxon>Bacilli</taxon>
        <taxon>Bacillales</taxon>
        <taxon>Bacillaceae</taxon>
        <taxon>Priestia</taxon>
    </lineage>
</organism>
<feature type="binding site" evidence="9">
    <location>
        <begin position="152"/>
        <end position="155"/>
    </location>
    <ligand>
        <name>substrate</name>
    </ligand>
</feature>
<feature type="binding site" evidence="10">
    <location>
        <position position="86"/>
    </location>
    <ligand>
        <name>NAD(+)</name>
        <dbReference type="ChEBI" id="CHEBI:57540"/>
    </ligand>
</feature>
<dbReference type="InterPro" id="IPR014027">
    <property type="entry name" value="UDP-Glc/GDP-Man_DH_C"/>
</dbReference>
<feature type="binding site" evidence="9">
    <location>
        <position position="257"/>
    </location>
    <ligand>
        <name>substrate</name>
    </ligand>
</feature>
<dbReference type="InterPro" id="IPR017476">
    <property type="entry name" value="UDP-Glc/GDP-Man"/>
</dbReference>
<dbReference type="GO" id="GO:0000271">
    <property type="term" value="P:polysaccharide biosynthetic process"/>
    <property type="evidence" value="ECO:0007669"/>
    <property type="project" value="InterPro"/>
</dbReference>
<dbReference type="Gene3D" id="3.40.50.720">
    <property type="entry name" value="NAD(P)-binding Rossmann-like Domain"/>
    <property type="match status" value="2"/>
</dbReference>
<dbReference type="InterPro" id="IPR036220">
    <property type="entry name" value="UDP-Glc/GDP-Man_DH_C_sf"/>
</dbReference>
<dbReference type="NCBIfam" id="TIGR03026">
    <property type="entry name" value="NDP-sugDHase"/>
    <property type="match status" value="1"/>
</dbReference>
<keyword evidence="4 7" id="KW-0560">Oxidoreductase</keyword>
<dbReference type="InterPro" id="IPR028357">
    <property type="entry name" value="UDPglc_DH_bac"/>
</dbReference>
<feature type="domain" description="UDP-glucose/GDP-mannose dehydrogenase C-terminal" evidence="11">
    <location>
        <begin position="313"/>
        <end position="415"/>
    </location>
</feature>